<dbReference type="STRING" id="553219.CAMSH0001_2210"/>
<comment type="caution">
    <text evidence="1">The sequence shown here is derived from an EMBL/GenBank/DDBJ whole genome shotgun (WGS) entry which is preliminary data.</text>
</comment>
<evidence type="ECO:0000313" key="1">
    <source>
        <dbReference type="EMBL" id="EET79643.1"/>
    </source>
</evidence>
<protein>
    <recommendedName>
        <fullName evidence="3">Universal stress protein</fullName>
    </recommendedName>
</protein>
<dbReference type="AlphaFoldDB" id="C6RFU8"/>
<accession>C6RFU8</accession>
<gene>
    <name evidence="1" type="ORF">CAMSH0001_2210</name>
</gene>
<sequence length="48" mass="5460">MQYKKIFFPIGAGDDVKERIRGALLVAKHFKSHIEILACQLDQASFII</sequence>
<keyword evidence="2" id="KW-1185">Reference proteome</keyword>
<reference evidence="1 2" key="1">
    <citation type="submission" date="2009-07" db="EMBL/GenBank/DDBJ databases">
        <authorList>
            <person name="Madupu R."/>
            <person name="Sebastian Y."/>
            <person name="Durkin A.S."/>
            <person name="Torralba M."/>
            <person name="Methe B."/>
            <person name="Sutton G.G."/>
            <person name="Strausberg R.L."/>
            <person name="Nelson K.E."/>
        </authorList>
    </citation>
    <scope>NUCLEOTIDE SEQUENCE [LARGE SCALE GENOMIC DNA]</scope>
    <source>
        <strain evidence="1 2">RM3277</strain>
    </source>
</reference>
<dbReference type="Proteomes" id="UP000003107">
    <property type="component" value="Unassembled WGS sequence"/>
</dbReference>
<evidence type="ECO:0000313" key="2">
    <source>
        <dbReference type="Proteomes" id="UP000003107"/>
    </source>
</evidence>
<organism evidence="1 2">
    <name type="scientific">Campylobacter showae RM3277</name>
    <dbReference type="NCBI Taxonomy" id="553219"/>
    <lineage>
        <taxon>Bacteria</taxon>
        <taxon>Pseudomonadati</taxon>
        <taxon>Campylobacterota</taxon>
        <taxon>Epsilonproteobacteria</taxon>
        <taxon>Campylobacterales</taxon>
        <taxon>Campylobacteraceae</taxon>
        <taxon>Campylobacter</taxon>
    </lineage>
</organism>
<evidence type="ECO:0008006" key="3">
    <source>
        <dbReference type="Google" id="ProtNLM"/>
    </source>
</evidence>
<name>C6RFU8_9BACT</name>
<proteinExistence type="predicted"/>
<dbReference type="EMBL" id="ACVQ01000018">
    <property type="protein sequence ID" value="EET79643.1"/>
    <property type="molecule type" value="Genomic_DNA"/>
</dbReference>